<feature type="compositionally biased region" description="Polar residues" evidence="3">
    <location>
        <begin position="93"/>
        <end position="107"/>
    </location>
</feature>
<dbReference type="PRINTS" id="PR01713">
    <property type="entry name" value="NUCEPIMERASE"/>
</dbReference>
<evidence type="ECO:0000256" key="3">
    <source>
        <dbReference type="SAM" id="MobiDB-lite"/>
    </source>
</evidence>
<evidence type="ECO:0000256" key="2">
    <source>
        <dbReference type="ARBA" id="ARBA00023027"/>
    </source>
</evidence>
<gene>
    <name evidence="5" type="ORF">JKP88DRAFT_348460</name>
</gene>
<keyword evidence="2" id="KW-0520">NAD</keyword>
<sequence length="503" mass="53745">MGLEGETATYFKNAYDQLDDCKIQEDDNEQVLNQMVVWALLAFATARNGTTPLSSSTTTATATITLTPMVRYEQPETLHEIDTSSDPAYASDSMASTLSPGSTASSDDSGEPAAFAEATPADSGHKTVLVTGGAGFVGGAVAEALLARGDDVLIVDEVNDYYDVRVKRASLAALVARYGAARVRIFEGDVADAAFMGALFAAHAPQWIVHMAARAGVRPSIQDPFVYVHSNVLGTTRLLELAARHGCRSFAFASSSSVYGEGAAEVFSEDDAVDAPVSPYAATKKACELMAHTYAHLYGLNVAALRFFTVYGPRGRPDMAPYKFIAAVCAGREIQQYGDGSTSRDYTYIEDIVDGVVRALDRPLGYQVYNLGRGEPTRLSRFIGIVERCVGRAAVIRVCPEQPGDVPRTCADISKARRLLGYEPRVSFEEGIARTVAWYKETYMAEEGLPQQPQQQQEVEQQAAAAAATALMTAAAAKAQALTALPPAAVVVVEPHAPTAMVL</sequence>
<dbReference type="Gene3D" id="3.40.50.720">
    <property type="entry name" value="NAD(P)-binding Rossmann-like Domain"/>
    <property type="match status" value="1"/>
</dbReference>
<evidence type="ECO:0000313" key="5">
    <source>
        <dbReference type="EMBL" id="KAG5184325.1"/>
    </source>
</evidence>
<organism evidence="5 6">
    <name type="scientific">Tribonema minus</name>
    <dbReference type="NCBI Taxonomy" id="303371"/>
    <lineage>
        <taxon>Eukaryota</taxon>
        <taxon>Sar</taxon>
        <taxon>Stramenopiles</taxon>
        <taxon>Ochrophyta</taxon>
        <taxon>PX clade</taxon>
        <taxon>Xanthophyceae</taxon>
        <taxon>Tribonematales</taxon>
        <taxon>Tribonemataceae</taxon>
        <taxon>Tribonema</taxon>
    </lineage>
</organism>
<accession>A0A835Z3G0</accession>
<dbReference type="AlphaFoldDB" id="A0A835Z3G0"/>
<dbReference type="Proteomes" id="UP000664859">
    <property type="component" value="Unassembled WGS sequence"/>
</dbReference>
<dbReference type="InterPro" id="IPR036291">
    <property type="entry name" value="NAD(P)-bd_dom_sf"/>
</dbReference>
<dbReference type="Pfam" id="PF16363">
    <property type="entry name" value="GDP_Man_Dehyd"/>
    <property type="match status" value="1"/>
</dbReference>
<protein>
    <recommendedName>
        <fullName evidence="4">NAD(P)-binding domain-containing protein</fullName>
    </recommendedName>
</protein>
<dbReference type="SUPFAM" id="SSF51735">
    <property type="entry name" value="NAD(P)-binding Rossmann-fold domains"/>
    <property type="match status" value="1"/>
</dbReference>
<keyword evidence="6" id="KW-1185">Reference proteome</keyword>
<proteinExistence type="inferred from homology"/>
<evidence type="ECO:0000313" key="6">
    <source>
        <dbReference type="Proteomes" id="UP000664859"/>
    </source>
</evidence>
<dbReference type="PANTHER" id="PTHR43574">
    <property type="entry name" value="EPIMERASE-RELATED"/>
    <property type="match status" value="1"/>
</dbReference>
<dbReference type="OrthoDB" id="202470at2759"/>
<evidence type="ECO:0000256" key="1">
    <source>
        <dbReference type="ARBA" id="ARBA00007637"/>
    </source>
</evidence>
<feature type="region of interest" description="Disordered" evidence="3">
    <location>
        <begin position="83"/>
        <end position="120"/>
    </location>
</feature>
<name>A0A835Z3G0_9STRA</name>
<comment type="caution">
    <text evidence="5">The sequence shown here is derived from an EMBL/GenBank/DDBJ whole genome shotgun (WGS) entry which is preliminary data.</text>
</comment>
<evidence type="ECO:0000259" key="4">
    <source>
        <dbReference type="Pfam" id="PF16363"/>
    </source>
</evidence>
<comment type="similarity">
    <text evidence="1">Belongs to the NAD(P)-dependent epimerase/dehydratase family.</text>
</comment>
<feature type="domain" description="NAD(P)-binding" evidence="4">
    <location>
        <begin position="129"/>
        <end position="434"/>
    </location>
</feature>
<dbReference type="EMBL" id="JAFCMP010000168">
    <property type="protein sequence ID" value="KAG5184325.1"/>
    <property type="molecule type" value="Genomic_DNA"/>
</dbReference>
<reference evidence="5" key="1">
    <citation type="submission" date="2021-02" db="EMBL/GenBank/DDBJ databases">
        <title>First Annotated Genome of the Yellow-green Alga Tribonema minus.</title>
        <authorList>
            <person name="Mahan K.M."/>
        </authorList>
    </citation>
    <scope>NUCLEOTIDE SEQUENCE</scope>
    <source>
        <strain evidence="5">UTEX B ZZ1240</strain>
    </source>
</reference>
<dbReference type="InterPro" id="IPR016040">
    <property type="entry name" value="NAD(P)-bd_dom"/>
</dbReference>